<dbReference type="GO" id="GO:0044877">
    <property type="term" value="F:protein-containing complex binding"/>
    <property type="evidence" value="ECO:0007669"/>
    <property type="project" value="TreeGrafter"/>
</dbReference>
<dbReference type="RefSeq" id="WP_100426295.1">
    <property type="nucleotide sequence ID" value="NZ_PGEX01000001.1"/>
</dbReference>
<keyword evidence="3" id="KW-1185">Reference proteome</keyword>
<dbReference type="PANTHER" id="PTHR12126">
    <property type="entry name" value="NADH-UBIQUINONE OXIDOREDUCTASE 39 KDA SUBUNIT-RELATED"/>
    <property type="match status" value="1"/>
</dbReference>
<reference evidence="2 3" key="1">
    <citation type="submission" date="2017-11" db="EMBL/GenBank/DDBJ databases">
        <title>Animal gut microbial communities from fecal samples from Wisconsin, USA.</title>
        <authorList>
            <person name="Neumann A."/>
        </authorList>
    </citation>
    <scope>NUCLEOTIDE SEQUENCE [LARGE SCALE GENOMIC DNA]</scope>
    <source>
        <strain evidence="2 3">UWS3</strain>
    </source>
</reference>
<dbReference type="InterPro" id="IPR051207">
    <property type="entry name" value="ComplexI_NDUFA9_subunit"/>
</dbReference>
<dbReference type="AlphaFoldDB" id="A0A2M9A9Q1"/>
<dbReference type="EMBL" id="PGEX01000001">
    <property type="protein sequence ID" value="PJJ42439.1"/>
    <property type="molecule type" value="Genomic_DNA"/>
</dbReference>
<dbReference type="SUPFAM" id="SSF51735">
    <property type="entry name" value="NAD(P)-binding Rossmann-fold domains"/>
    <property type="match status" value="1"/>
</dbReference>
<dbReference type="Pfam" id="PF01370">
    <property type="entry name" value="Epimerase"/>
    <property type="match status" value="1"/>
</dbReference>
<name>A0A2M9A9Q1_9BACT</name>
<comment type="caution">
    <text evidence="2">The sequence shown here is derived from an EMBL/GenBank/DDBJ whole genome shotgun (WGS) entry which is preliminary data.</text>
</comment>
<dbReference type="Gene3D" id="3.40.50.720">
    <property type="entry name" value="NAD(P)-binding Rossmann-like Domain"/>
    <property type="match status" value="1"/>
</dbReference>
<dbReference type="Proteomes" id="UP000231134">
    <property type="component" value="Unassembled WGS sequence"/>
</dbReference>
<dbReference type="InterPro" id="IPR036291">
    <property type="entry name" value="NAD(P)-bd_dom_sf"/>
</dbReference>
<protein>
    <submittedName>
        <fullName evidence="2">Nucleoside-diphosphate-sugar epimerase</fullName>
    </submittedName>
</protein>
<feature type="domain" description="Ketoreductase" evidence="1">
    <location>
        <begin position="2"/>
        <end position="143"/>
    </location>
</feature>
<proteinExistence type="predicted"/>
<evidence type="ECO:0000313" key="3">
    <source>
        <dbReference type="Proteomes" id="UP000231134"/>
    </source>
</evidence>
<dbReference type="InterPro" id="IPR057326">
    <property type="entry name" value="KR_dom"/>
</dbReference>
<sequence>MVDVLITGGAGVVGSRLCQKFLSMGLSVRVLTLPGQGEVKRLPKEVEIFYADVTDPKTLSYAFQGVHTVCHLAAVILAKDRSAFERINYQGTKNVLLASKSAGVKRFLLVSSISVTYPVLTDYGLSKLQCETLVKNFGIPYTIVRPTLVVEETGGAEYMLFVKYLKKTPIVFLPGGGKCLKRPVPTEDLVSGIVMAATSPKALGKIYALGGSKVLSMAEMARISLERAGMHKKIHNIPLWICHILATLKQIFIPGSVSAKQALAGFWYNASPEIADAEKDLGYKPGTPF</sequence>
<evidence type="ECO:0000313" key="2">
    <source>
        <dbReference type="EMBL" id="PJJ42439.1"/>
    </source>
</evidence>
<dbReference type="OrthoDB" id="9809586at2"/>
<dbReference type="SMART" id="SM00822">
    <property type="entry name" value="PKS_KR"/>
    <property type="match status" value="1"/>
</dbReference>
<dbReference type="InterPro" id="IPR001509">
    <property type="entry name" value="Epimerase_deHydtase"/>
</dbReference>
<gene>
    <name evidence="2" type="ORF">BGX16_2466</name>
</gene>
<organism evidence="2 3">
    <name type="scientific">Hallerella succinigenes</name>
    <dbReference type="NCBI Taxonomy" id="1896222"/>
    <lineage>
        <taxon>Bacteria</taxon>
        <taxon>Pseudomonadati</taxon>
        <taxon>Fibrobacterota</taxon>
        <taxon>Fibrobacteria</taxon>
        <taxon>Fibrobacterales</taxon>
        <taxon>Fibrobacteraceae</taxon>
        <taxon>Hallerella</taxon>
    </lineage>
</organism>
<evidence type="ECO:0000259" key="1">
    <source>
        <dbReference type="SMART" id="SM00822"/>
    </source>
</evidence>
<accession>A0A2M9A9Q1</accession>
<dbReference type="PANTHER" id="PTHR12126:SF11">
    <property type="entry name" value="NADH DEHYDROGENASE [UBIQUINONE] 1 ALPHA SUBCOMPLEX SUBUNIT 9, MITOCHONDRIAL"/>
    <property type="match status" value="1"/>
</dbReference>